<dbReference type="OrthoDB" id="7572322at2"/>
<evidence type="ECO:0000313" key="2">
    <source>
        <dbReference type="EMBL" id="RED15538.1"/>
    </source>
</evidence>
<accession>A0A3D9FD01</accession>
<protein>
    <submittedName>
        <fullName evidence="2">Putative superfamily III holin-X</fullName>
    </submittedName>
</protein>
<name>A0A3D9FD01_9SPHN</name>
<gene>
    <name evidence="2" type="ORF">DFR46_0533</name>
</gene>
<dbReference type="RefSeq" id="WP_116235046.1">
    <property type="nucleotide sequence ID" value="NZ_QRDP01000004.1"/>
</dbReference>
<evidence type="ECO:0000313" key="3">
    <source>
        <dbReference type="Proteomes" id="UP000256310"/>
    </source>
</evidence>
<dbReference type="AlphaFoldDB" id="A0A3D9FD01"/>
<proteinExistence type="predicted"/>
<keyword evidence="1" id="KW-1133">Transmembrane helix</keyword>
<keyword evidence="1" id="KW-0472">Membrane</keyword>
<evidence type="ECO:0000256" key="1">
    <source>
        <dbReference type="SAM" id="Phobius"/>
    </source>
</evidence>
<dbReference type="InterPro" id="IPR009937">
    <property type="entry name" value="Phage_holin_3_6"/>
</dbReference>
<organism evidence="2 3">
    <name type="scientific">Parasphingopyxis lamellibrachiae</name>
    <dbReference type="NCBI Taxonomy" id="680125"/>
    <lineage>
        <taxon>Bacteria</taxon>
        <taxon>Pseudomonadati</taxon>
        <taxon>Pseudomonadota</taxon>
        <taxon>Alphaproteobacteria</taxon>
        <taxon>Sphingomonadales</taxon>
        <taxon>Sphingomonadaceae</taxon>
        <taxon>Parasphingopyxis</taxon>
    </lineage>
</organism>
<dbReference type="Pfam" id="PF07332">
    <property type="entry name" value="Phage_holin_3_6"/>
    <property type="match status" value="1"/>
</dbReference>
<reference evidence="2 3" key="1">
    <citation type="submission" date="2018-07" db="EMBL/GenBank/DDBJ databases">
        <title>Genomic Encyclopedia of Type Strains, Phase IV (KMG-IV): sequencing the most valuable type-strain genomes for metagenomic binning, comparative biology and taxonomic classification.</title>
        <authorList>
            <person name="Goeker M."/>
        </authorList>
    </citation>
    <scope>NUCLEOTIDE SEQUENCE [LARGE SCALE GENOMIC DNA]</scope>
    <source>
        <strain evidence="2 3">DSM 26725</strain>
    </source>
</reference>
<dbReference type="Proteomes" id="UP000256310">
    <property type="component" value="Unassembled WGS sequence"/>
</dbReference>
<dbReference type="EMBL" id="QRDP01000004">
    <property type="protein sequence ID" value="RED15538.1"/>
    <property type="molecule type" value="Genomic_DNA"/>
</dbReference>
<feature type="transmembrane region" description="Helical" evidence="1">
    <location>
        <begin position="48"/>
        <end position="74"/>
    </location>
</feature>
<feature type="transmembrane region" description="Helical" evidence="1">
    <location>
        <begin position="80"/>
        <end position="102"/>
    </location>
</feature>
<sequence length="141" mass="15452">MSDPRDNDASYRQIVAGLLEDGEQFAKSRIKLYRAIVFYRVSQARKAALLIVTAILITAAALVALLMALVFALSQSVGPLWAGIIVSGVGLIIAGLLAYWGIKTFPDLDEKLFEDDEFDVAPMQADYEEHAMRETDQGSSL</sequence>
<comment type="caution">
    <text evidence="2">The sequence shown here is derived from an EMBL/GenBank/DDBJ whole genome shotgun (WGS) entry which is preliminary data.</text>
</comment>
<keyword evidence="1" id="KW-0812">Transmembrane</keyword>
<keyword evidence="3" id="KW-1185">Reference proteome</keyword>